<feature type="domain" description="Response regulatory" evidence="3">
    <location>
        <begin position="1"/>
        <end position="115"/>
    </location>
</feature>
<dbReference type="InterPro" id="IPR050595">
    <property type="entry name" value="Bact_response_regulator"/>
</dbReference>
<proteinExistence type="predicted"/>
<evidence type="ECO:0000256" key="1">
    <source>
        <dbReference type="ARBA" id="ARBA00022553"/>
    </source>
</evidence>
<comment type="caution">
    <text evidence="4">The sequence shown here is derived from an EMBL/GenBank/DDBJ whole genome shotgun (WGS) entry which is preliminary data.</text>
</comment>
<dbReference type="SMART" id="SM00448">
    <property type="entry name" value="REC"/>
    <property type="match status" value="1"/>
</dbReference>
<reference evidence="4 5" key="1">
    <citation type="submission" date="2017-11" db="EMBL/GenBank/DDBJ databases">
        <title>Sphingomonas oleivorans sp. nov., isolated from oil-contaminated soil.</title>
        <authorList>
            <person name="Wang L."/>
            <person name="Chen L."/>
        </authorList>
    </citation>
    <scope>NUCLEOTIDE SEQUENCE [LARGE SCALE GENOMIC DNA]</scope>
    <source>
        <strain evidence="4 5">K101</strain>
    </source>
</reference>
<dbReference type="SUPFAM" id="SSF52172">
    <property type="entry name" value="CheY-like"/>
    <property type="match status" value="1"/>
</dbReference>
<protein>
    <submittedName>
        <fullName evidence="4">Response regulator</fullName>
    </submittedName>
</protein>
<dbReference type="InterPro" id="IPR001789">
    <property type="entry name" value="Sig_transdc_resp-reg_receiver"/>
</dbReference>
<evidence type="ECO:0000313" key="5">
    <source>
        <dbReference type="Proteomes" id="UP000241206"/>
    </source>
</evidence>
<evidence type="ECO:0000256" key="2">
    <source>
        <dbReference type="PROSITE-ProRule" id="PRU00169"/>
    </source>
</evidence>
<dbReference type="GO" id="GO:0000160">
    <property type="term" value="P:phosphorelay signal transduction system"/>
    <property type="evidence" value="ECO:0007669"/>
    <property type="project" value="InterPro"/>
</dbReference>
<dbReference type="Gene3D" id="3.40.50.2300">
    <property type="match status" value="1"/>
</dbReference>
<dbReference type="PANTHER" id="PTHR44591:SF25">
    <property type="entry name" value="CHEMOTAXIS TWO-COMPONENT RESPONSE REGULATOR"/>
    <property type="match status" value="1"/>
</dbReference>
<dbReference type="InterPro" id="IPR011006">
    <property type="entry name" value="CheY-like_superfamily"/>
</dbReference>
<dbReference type="PROSITE" id="PS50110">
    <property type="entry name" value="RESPONSE_REGULATORY"/>
    <property type="match status" value="1"/>
</dbReference>
<evidence type="ECO:0000313" key="4">
    <source>
        <dbReference type="EMBL" id="PTD17058.1"/>
    </source>
</evidence>
<sequence>MIVIVDDDDSLRAATRSLVRSLGYEVHDYGNAEDFLASGDADRAACLITDVNMPGLSGIDLKHALAGRGCSLPVLLMTASTDENILDRAACCGAIRTLRKPFDCRDLIDTLEAAVAAP</sequence>
<dbReference type="PANTHER" id="PTHR44591">
    <property type="entry name" value="STRESS RESPONSE REGULATOR PROTEIN 1"/>
    <property type="match status" value="1"/>
</dbReference>
<evidence type="ECO:0000259" key="3">
    <source>
        <dbReference type="PROSITE" id="PS50110"/>
    </source>
</evidence>
<name>A0A2T4HMQ7_9SPHN</name>
<dbReference type="EMBL" id="PHHF01000076">
    <property type="protein sequence ID" value="PTD17058.1"/>
    <property type="molecule type" value="Genomic_DNA"/>
</dbReference>
<gene>
    <name evidence="4" type="ORF">CV103_18740</name>
</gene>
<dbReference type="Pfam" id="PF00072">
    <property type="entry name" value="Response_reg"/>
    <property type="match status" value="1"/>
</dbReference>
<keyword evidence="5" id="KW-1185">Reference proteome</keyword>
<feature type="modified residue" description="4-aspartylphosphate" evidence="2">
    <location>
        <position position="50"/>
    </location>
</feature>
<keyword evidence="1 2" id="KW-0597">Phosphoprotein</keyword>
<accession>A0A2T4HMQ7</accession>
<dbReference type="Proteomes" id="UP000241206">
    <property type="component" value="Unassembled WGS sequence"/>
</dbReference>
<dbReference type="AlphaFoldDB" id="A0A2T4HMQ7"/>
<organism evidence="4 5">
    <name type="scientific">Edaphosphingomonas fennica</name>
    <dbReference type="NCBI Taxonomy" id="114404"/>
    <lineage>
        <taxon>Bacteria</taxon>
        <taxon>Pseudomonadati</taxon>
        <taxon>Pseudomonadota</taxon>
        <taxon>Alphaproteobacteria</taxon>
        <taxon>Sphingomonadales</taxon>
        <taxon>Rhizorhabdaceae</taxon>
        <taxon>Edaphosphingomonas</taxon>
    </lineage>
</organism>